<evidence type="ECO:0000313" key="4">
    <source>
        <dbReference type="EMBL" id="KAJ4844753.1"/>
    </source>
</evidence>
<evidence type="ECO:0000256" key="2">
    <source>
        <dbReference type="ARBA" id="ARBA00022801"/>
    </source>
</evidence>
<dbReference type="EMBL" id="JAKUCV010001864">
    <property type="protein sequence ID" value="KAJ4844753.1"/>
    <property type="molecule type" value="Genomic_DNA"/>
</dbReference>
<dbReference type="InterPro" id="IPR002168">
    <property type="entry name" value="Lipase_GDXG_HIS_AS"/>
</dbReference>
<comment type="caution">
    <text evidence="4">The sequence shown here is derived from an EMBL/GenBank/DDBJ whole genome shotgun (WGS) entry which is preliminary data.</text>
</comment>
<dbReference type="AlphaFoldDB" id="A0A9Q0JK60"/>
<protein>
    <recommendedName>
        <fullName evidence="3">Alpha/beta hydrolase fold-3 domain-containing protein</fullName>
    </recommendedName>
</protein>
<dbReference type="Proteomes" id="UP001141552">
    <property type="component" value="Unassembled WGS sequence"/>
</dbReference>
<keyword evidence="2" id="KW-0378">Hydrolase</keyword>
<accession>A0A9Q0JK60</accession>
<reference evidence="4" key="2">
    <citation type="journal article" date="2023" name="Plants (Basel)">
        <title>Annotation of the Turnera subulata (Passifloraceae) Draft Genome Reveals the S-Locus Evolved after the Divergence of Turneroideae from Passifloroideae in a Stepwise Manner.</title>
        <authorList>
            <person name="Henning P.M."/>
            <person name="Roalson E.H."/>
            <person name="Mir W."/>
            <person name="McCubbin A.G."/>
            <person name="Shore J.S."/>
        </authorList>
    </citation>
    <scope>NUCLEOTIDE SEQUENCE</scope>
    <source>
        <strain evidence="4">F60SS</strain>
    </source>
</reference>
<dbReference type="PANTHER" id="PTHR23024:SF429">
    <property type="entry name" value="ALPHA_BETA HYDROLASE FOLD PROTEIN"/>
    <property type="match status" value="1"/>
</dbReference>
<dbReference type="InterPro" id="IPR029058">
    <property type="entry name" value="AB_hydrolase_fold"/>
</dbReference>
<dbReference type="SUPFAM" id="SSF53474">
    <property type="entry name" value="alpha/beta-Hydrolases"/>
    <property type="match status" value="1"/>
</dbReference>
<gene>
    <name evidence="4" type="ORF">Tsubulata_003449</name>
</gene>
<organism evidence="4 5">
    <name type="scientific">Turnera subulata</name>
    <dbReference type="NCBI Taxonomy" id="218843"/>
    <lineage>
        <taxon>Eukaryota</taxon>
        <taxon>Viridiplantae</taxon>
        <taxon>Streptophyta</taxon>
        <taxon>Embryophyta</taxon>
        <taxon>Tracheophyta</taxon>
        <taxon>Spermatophyta</taxon>
        <taxon>Magnoliopsida</taxon>
        <taxon>eudicotyledons</taxon>
        <taxon>Gunneridae</taxon>
        <taxon>Pentapetalae</taxon>
        <taxon>rosids</taxon>
        <taxon>fabids</taxon>
        <taxon>Malpighiales</taxon>
        <taxon>Passifloraceae</taxon>
        <taxon>Turnera</taxon>
    </lineage>
</organism>
<keyword evidence="5" id="KW-1185">Reference proteome</keyword>
<sequence length="306" mass="33752">MESNTSEIAHEFVPFFRVYKDGKVERITGTKLIPPCIDPQTGVESKDTVFSPENNLSARLFIPKPTNRDKKLPVLIYIHGGAFCIESPFSTLYHNHLTTLVNKANVVAVSIQYRRAPEHPLPAAYDDAWAAIQWVASHAKGDGPEPWLNQYADLDRAFIAGDSAGANIAHNMAVKAGVSGLVGVKLVALVMVHPYFMKGEPDSLIKFIFPSNQGSEDPRINPASCDAGRLELSKLGCSRVLVFVAGNDWLRDRGLSYYEALKGSGYSGVVDLVETEGEEHVFHLFNPEGEKVEPMLQQFVSFIHQV</sequence>
<evidence type="ECO:0000313" key="5">
    <source>
        <dbReference type="Proteomes" id="UP001141552"/>
    </source>
</evidence>
<dbReference type="OrthoDB" id="408631at2759"/>
<proteinExistence type="inferred from homology"/>
<dbReference type="InterPro" id="IPR050466">
    <property type="entry name" value="Carboxylest/Gibb_receptor"/>
</dbReference>
<reference evidence="4" key="1">
    <citation type="submission" date="2022-02" db="EMBL/GenBank/DDBJ databases">
        <authorList>
            <person name="Henning P.M."/>
            <person name="McCubbin A.G."/>
            <person name="Shore J.S."/>
        </authorList>
    </citation>
    <scope>NUCLEOTIDE SEQUENCE</scope>
    <source>
        <strain evidence="4">F60SS</strain>
        <tissue evidence="4">Leaves</tissue>
    </source>
</reference>
<comment type="similarity">
    <text evidence="1">Belongs to the 'GDXG' lipolytic enzyme family.</text>
</comment>
<evidence type="ECO:0000259" key="3">
    <source>
        <dbReference type="Pfam" id="PF07859"/>
    </source>
</evidence>
<dbReference type="Pfam" id="PF07859">
    <property type="entry name" value="Abhydrolase_3"/>
    <property type="match status" value="1"/>
</dbReference>
<dbReference type="GO" id="GO:0016787">
    <property type="term" value="F:hydrolase activity"/>
    <property type="evidence" value="ECO:0007669"/>
    <property type="project" value="UniProtKB-KW"/>
</dbReference>
<evidence type="ECO:0000256" key="1">
    <source>
        <dbReference type="ARBA" id="ARBA00010515"/>
    </source>
</evidence>
<feature type="domain" description="Alpha/beta hydrolase fold-3" evidence="3">
    <location>
        <begin position="75"/>
        <end position="283"/>
    </location>
</feature>
<dbReference type="InterPro" id="IPR013094">
    <property type="entry name" value="AB_hydrolase_3"/>
</dbReference>
<name>A0A9Q0JK60_9ROSI</name>
<dbReference type="PROSITE" id="PS01173">
    <property type="entry name" value="LIPASE_GDXG_HIS"/>
    <property type="match status" value="1"/>
</dbReference>
<dbReference type="Gene3D" id="3.40.50.1820">
    <property type="entry name" value="alpha/beta hydrolase"/>
    <property type="match status" value="1"/>
</dbReference>
<dbReference type="PANTHER" id="PTHR23024">
    <property type="entry name" value="ARYLACETAMIDE DEACETYLASE"/>
    <property type="match status" value="1"/>
</dbReference>